<feature type="non-terminal residue" evidence="1">
    <location>
        <position position="1"/>
    </location>
</feature>
<organism evidence="1 2">
    <name type="scientific">Dentiscutata heterogama</name>
    <dbReference type="NCBI Taxonomy" id="1316150"/>
    <lineage>
        <taxon>Eukaryota</taxon>
        <taxon>Fungi</taxon>
        <taxon>Fungi incertae sedis</taxon>
        <taxon>Mucoromycota</taxon>
        <taxon>Glomeromycotina</taxon>
        <taxon>Glomeromycetes</taxon>
        <taxon>Diversisporales</taxon>
        <taxon>Gigasporaceae</taxon>
        <taxon>Dentiscutata</taxon>
    </lineage>
</organism>
<gene>
    <name evidence="1" type="ORF">DHETER_LOCUS14317</name>
</gene>
<dbReference type="Proteomes" id="UP000789702">
    <property type="component" value="Unassembled WGS sequence"/>
</dbReference>
<comment type="caution">
    <text evidence="1">The sequence shown here is derived from an EMBL/GenBank/DDBJ whole genome shotgun (WGS) entry which is preliminary data.</text>
</comment>
<feature type="non-terminal residue" evidence="1">
    <location>
        <position position="139"/>
    </location>
</feature>
<name>A0ACA9QCG1_9GLOM</name>
<sequence length="139" mass="16143">EDELLYGGSKKSIHLVTGLLEIALERRWLQTSTRCMEVSQFLVQAMWFQDNPLVQLPYVTTDVFKIMKQRKKNIRSIVQLRKMKDDDIKNIIKLSNDSEYDILKNIANLYPIMQIDDAYFKVTGYDVITPGSLVTLVVK</sequence>
<evidence type="ECO:0000313" key="1">
    <source>
        <dbReference type="EMBL" id="CAG8745535.1"/>
    </source>
</evidence>
<accession>A0ACA9QCG1</accession>
<reference evidence="1" key="1">
    <citation type="submission" date="2021-06" db="EMBL/GenBank/DDBJ databases">
        <authorList>
            <person name="Kallberg Y."/>
            <person name="Tangrot J."/>
            <person name="Rosling A."/>
        </authorList>
    </citation>
    <scope>NUCLEOTIDE SEQUENCE</scope>
    <source>
        <strain evidence="1">IL203A</strain>
    </source>
</reference>
<protein>
    <submittedName>
        <fullName evidence="1">3603_t:CDS:1</fullName>
    </submittedName>
</protein>
<dbReference type="EMBL" id="CAJVPU010043353">
    <property type="protein sequence ID" value="CAG8745535.1"/>
    <property type="molecule type" value="Genomic_DNA"/>
</dbReference>
<keyword evidence="2" id="KW-1185">Reference proteome</keyword>
<proteinExistence type="predicted"/>
<evidence type="ECO:0000313" key="2">
    <source>
        <dbReference type="Proteomes" id="UP000789702"/>
    </source>
</evidence>